<keyword evidence="7 10" id="KW-0472">Membrane</keyword>
<reference evidence="11" key="1">
    <citation type="submission" date="2021-06" db="EMBL/GenBank/DDBJ databases">
        <authorList>
            <person name="Kallberg Y."/>
            <person name="Tangrot J."/>
            <person name="Rosling A."/>
        </authorList>
    </citation>
    <scope>NUCLEOTIDE SEQUENCE</scope>
    <source>
        <strain evidence="11">CL551</strain>
    </source>
</reference>
<keyword evidence="4 10" id="KW-0812">Transmembrane</keyword>
<dbReference type="GO" id="GO:0012505">
    <property type="term" value="C:endomembrane system"/>
    <property type="evidence" value="ECO:0007669"/>
    <property type="project" value="UniProtKB-SubCell"/>
</dbReference>
<keyword evidence="12" id="KW-1185">Reference proteome</keyword>
<proteinExistence type="inferred from homology"/>
<dbReference type="AlphaFoldDB" id="A0A9N9ADX0"/>
<name>A0A9N9ADX0_9GLOM</name>
<evidence type="ECO:0000256" key="6">
    <source>
        <dbReference type="ARBA" id="ARBA00023065"/>
    </source>
</evidence>
<keyword evidence="6" id="KW-0406">Ion transport</keyword>
<accession>A0A9N9ADX0</accession>
<organism evidence="11 12">
    <name type="scientific">Acaulospora morrowiae</name>
    <dbReference type="NCBI Taxonomy" id="94023"/>
    <lineage>
        <taxon>Eukaryota</taxon>
        <taxon>Fungi</taxon>
        <taxon>Fungi incertae sedis</taxon>
        <taxon>Mucoromycota</taxon>
        <taxon>Glomeromycotina</taxon>
        <taxon>Glomeromycetes</taxon>
        <taxon>Diversisporales</taxon>
        <taxon>Acaulosporaceae</taxon>
        <taxon>Acaulospora</taxon>
    </lineage>
</organism>
<gene>
    <name evidence="11" type="ORF">AMORRO_LOCUS4426</name>
</gene>
<dbReference type="PANTHER" id="PTHR10125:SF31">
    <property type="entry name" value="P2X RECEPTOR E"/>
    <property type="match status" value="1"/>
</dbReference>
<dbReference type="Pfam" id="PF00864">
    <property type="entry name" value="P2X_receptor"/>
    <property type="match status" value="1"/>
</dbReference>
<sequence>MKPLRRQKLEGNHRLGTLYRFFQLAILAYIIYTLIFKDGYLKKELPVPGAVRITLQAPTTLTRPNYCTSGSLPCVYWGANDIQYPSDGAGVAFLTTRVSVTNYPLPQGCSSFLNISDPSDRCFFNPKSPSIPPNVTIPKSYIGDIEDYTIMVEHSIRGEATSIAQRNGLMDGALMASDGKTLIKSFTNQTRMKVNPNADGDIFTVQEILTAANANLDGPSTAPGADKGSRETYRSSGIVIAIVIEYMNVRFRRDDIIYKYLPQAIDGNEYKAAQNVLNQDGSYTIIDRHGIRLVFQQHGSIGQFDFITLLINIVGALFLMKFAEIIVEFFMLYCSQNRKAYADAKYEIAHPEWN</sequence>
<dbReference type="GO" id="GO:0007165">
    <property type="term" value="P:signal transduction"/>
    <property type="evidence" value="ECO:0007669"/>
    <property type="project" value="UniProtKB-ARBA"/>
</dbReference>
<evidence type="ECO:0000256" key="3">
    <source>
        <dbReference type="ARBA" id="ARBA00022448"/>
    </source>
</evidence>
<comment type="caution">
    <text evidence="11">The sequence shown here is derived from an EMBL/GenBank/DDBJ whole genome shotgun (WGS) entry which is preliminary data.</text>
</comment>
<evidence type="ECO:0000256" key="4">
    <source>
        <dbReference type="ARBA" id="ARBA00022692"/>
    </source>
</evidence>
<evidence type="ECO:0000313" key="11">
    <source>
        <dbReference type="EMBL" id="CAG8525665.1"/>
    </source>
</evidence>
<evidence type="ECO:0000256" key="8">
    <source>
        <dbReference type="ARBA" id="ARBA00023286"/>
    </source>
</evidence>
<dbReference type="EMBL" id="CAJVPV010002415">
    <property type="protein sequence ID" value="CAG8525665.1"/>
    <property type="molecule type" value="Genomic_DNA"/>
</dbReference>
<comment type="subcellular location">
    <subcellularLocation>
        <location evidence="1">Endomembrane system</location>
    </subcellularLocation>
</comment>
<evidence type="ECO:0000256" key="10">
    <source>
        <dbReference type="SAM" id="Phobius"/>
    </source>
</evidence>
<dbReference type="GO" id="GO:0070588">
    <property type="term" value="P:calcium ion transmembrane transport"/>
    <property type="evidence" value="ECO:0007669"/>
    <property type="project" value="TreeGrafter"/>
</dbReference>
<feature type="transmembrane region" description="Helical" evidence="10">
    <location>
        <begin position="306"/>
        <end position="333"/>
    </location>
</feature>
<evidence type="ECO:0000256" key="2">
    <source>
        <dbReference type="ARBA" id="ARBA00009848"/>
    </source>
</evidence>
<keyword evidence="3" id="KW-0813">Transport</keyword>
<dbReference type="Gene3D" id="1.10.287.940">
    <property type="entry name" value="atp-gated p2x4 ion channel"/>
    <property type="match status" value="1"/>
</dbReference>
<feature type="transmembrane region" description="Helical" evidence="10">
    <location>
        <begin position="21"/>
        <end position="40"/>
    </location>
</feature>
<comment type="similarity">
    <text evidence="2">Belongs to the P2X receptor family.</text>
</comment>
<dbReference type="PANTHER" id="PTHR10125">
    <property type="entry name" value="P2X PURINOCEPTOR"/>
    <property type="match status" value="1"/>
</dbReference>
<evidence type="ECO:0000256" key="7">
    <source>
        <dbReference type="ARBA" id="ARBA00023136"/>
    </source>
</evidence>
<dbReference type="GO" id="GO:0015267">
    <property type="term" value="F:channel activity"/>
    <property type="evidence" value="ECO:0007669"/>
    <property type="project" value="UniProtKB-ARBA"/>
</dbReference>
<keyword evidence="9" id="KW-0407">Ion channel</keyword>
<evidence type="ECO:0000256" key="5">
    <source>
        <dbReference type="ARBA" id="ARBA00022989"/>
    </source>
</evidence>
<keyword evidence="8" id="KW-1071">Ligand-gated ion channel</keyword>
<protein>
    <submittedName>
        <fullName evidence="11">12559_t:CDS:1</fullName>
    </submittedName>
</protein>
<evidence type="ECO:0000256" key="9">
    <source>
        <dbReference type="ARBA" id="ARBA00023303"/>
    </source>
</evidence>
<keyword evidence="5 10" id="KW-1133">Transmembrane helix</keyword>
<evidence type="ECO:0000256" key="1">
    <source>
        <dbReference type="ARBA" id="ARBA00004308"/>
    </source>
</evidence>
<dbReference type="OrthoDB" id="494673at2759"/>
<evidence type="ECO:0000313" key="12">
    <source>
        <dbReference type="Proteomes" id="UP000789342"/>
    </source>
</evidence>
<dbReference type="InterPro" id="IPR059116">
    <property type="entry name" value="P2X_receptor"/>
</dbReference>
<dbReference type="Proteomes" id="UP000789342">
    <property type="component" value="Unassembled WGS sequence"/>
</dbReference>
<dbReference type="GO" id="GO:0016020">
    <property type="term" value="C:membrane"/>
    <property type="evidence" value="ECO:0007669"/>
    <property type="project" value="TreeGrafter"/>
</dbReference>